<evidence type="ECO:0000256" key="2">
    <source>
        <dbReference type="ARBA" id="ARBA00022448"/>
    </source>
</evidence>
<comment type="subcellular location">
    <subcellularLocation>
        <location evidence="1">Membrane</location>
        <topology evidence="1">Multi-pass membrane protein</topology>
    </subcellularLocation>
</comment>
<organism evidence="8">
    <name type="scientific">marine sediment metagenome</name>
    <dbReference type="NCBI Taxonomy" id="412755"/>
    <lineage>
        <taxon>unclassified sequences</taxon>
        <taxon>metagenomes</taxon>
        <taxon>ecological metagenomes</taxon>
    </lineage>
</organism>
<comment type="caution">
    <text evidence="8">The sequence shown here is derived from an EMBL/GenBank/DDBJ whole genome shotgun (WGS) entry which is preliminary data.</text>
</comment>
<reference evidence="8" key="1">
    <citation type="journal article" date="2014" name="Front. Microbiol.">
        <title>High frequency of phylogenetically diverse reductive dehalogenase-homologous genes in deep subseafloor sedimentary metagenomes.</title>
        <authorList>
            <person name="Kawai M."/>
            <person name="Futagami T."/>
            <person name="Toyoda A."/>
            <person name="Takaki Y."/>
            <person name="Nishi S."/>
            <person name="Hori S."/>
            <person name="Arai W."/>
            <person name="Tsubouchi T."/>
            <person name="Morono Y."/>
            <person name="Uchiyama I."/>
            <person name="Ito T."/>
            <person name="Fujiyama A."/>
            <person name="Inagaki F."/>
            <person name="Takami H."/>
        </authorList>
    </citation>
    <scope>NUCLEOTIDE SEQUENCE</scope>
    <source>
        <strain evidence="8">Expedition CK06-06</strain>
    </source>
</reference>
<protein>
    <recommendedName>
        <fullName evidence="7">Major facilitator superfamily (MFS) profile domain-containing protein</fullName>
    </recommendedName>
</protein>
<accession>X1LJF0</accession>
<feature type="transmembrane region" description="Helical" evidence="6">
    <location>
        <begin position="113"/>
        <end position="135"/>
    </location>
</feature>
<keyword evidence="2" id="KW-0813">Transport</keyword>
<dbReference type="PANTHER" id="PTHR23505">
    <property type="entry name" value="SPINSTER"/>
    <property type="match status" value="1"/>
</dbReference>
<feature type="transmembrane region" description="Helical" evidence="6">
    <location>
        <begin position="23"/>
        <end position="43"/>
    </location>
</feature>
<dbReference type="SUPFAM" id="SSF103473">
    <property type="entry name" value="MFS general substrate transporter"/>
    <property type="match status" value="1"/>
</dbReference>
<dbReference type="EMBL" id="BARV01019709">
    <property type="protein sequence ID" value="GAI19487.1"/>
    <property type="molecule type" value="Genomic_DNA"/>
</dbReference>
<evidence type="ECO:0000256" key="3">
    <source>
        <dbReference type="ARBA" id="ARBA00022692"/>
    </source>
</evidence>
<evidence type="ECO:0000256" key="5">
    <source>
        <dbReference type="ARBA" id="ARBA00023136"/>
    </source>
</evidence>
<evidence type="ECO:0000259" key="7">
    <source>
        <dbReference type="PROSITE" id="PS50850"/>
    </source>
</evidence>
<keyword evidence="4 6" id="KW-1133">Transmembrane helix</keyword>
<feature type="transmembrane region" description="Helical" evidence="6">
    <location>
        <begin position="234"/>
        <end position="260"/>
    </location>
</feature>
<dbReference type="InterPro" id="IPR044770">
    <property type="entry name" value="MFS_spinster-like"/>
</dbReference>
<feature type="transmembrane region" description="Helical" evidence="6">
    <location>
        <begin position="204"/>
        <end position="228"/>
    </location>
</feature>
<feature type="transmembrane region" description="Helical" evidence="6">
    <location>
        <begin position="141"/>
        <end position="163"/>
    </location>
</feature>
<feature type="non-terminal residue" evidence="8">
    <location>
        <position position="276"/>
    </location>
</feature>
<evidence type="ECO:0000256" key="6">
    <source>
        <dbReference type="SAM" id="Phobius"/>
    </source>
</evidence>
<sequence>IADQAILIPNYLLIEKEFGIKHAQVGAVSSIFIVIGAVSAILWGYWVDKYSRKQLLVFGVLVGEIPCFLTAFTQNYIQLFLVRALTGMGIGVILPVGYSLLGDYFPPQERGKIAGWFISAVTLGYLLGAVLAATIGPRLSWRYPVILCSTPNFILVPFFHFLAKEPVRGGTESEIKELVSSGVAYLYKVKLRDFKRIISIRTNLFLNLQSIPGCILWGILPTWVITFIAKEKGFTITTATVIVLIFAMARIGGNLCGGYVGDHLYKRSPIQQINFC</sequence>
<feature type="transmembrane region" description="Helical" evidence="6">
    <location>
        <begin position="80"/>
        <end position="101"/>
    </location>
</feature>
<gene>
    <name evidence="8" type="ORF">S06H3_33064</name>
</gene>
<name>X1LJF0_9ZZZZ</name>
<proteinExistence type="predicted"/>
<evidence type="ECO:0000313" key="8">
    <source>
        <dbReference type="EMBL" id="GAI19487.1"/>
    </source>
</evidence>
<keyword evidence="5 6" id="KW-0472">Membrane</keyword>
<dbReference type="InterPro" id="IPR011701">
    <property type="entry name" value="MFS"/>
</dbReference>
<dbReference type="GO" id="GO:0022857">
    <property type="term" value="F:transmembrane transporter activity"/>
    <property type="evidence" value="ECO:0007669"/>
    <property type="project" value="InterPro"/>
</dbReference>
<dbReference type="GO" id="GO:0016020">
    <property type="term" value="C:membrane"/>
    <property type="evidence" value="ECO:0007669"/>
    <property type="project" value="UniProtKB-SubCell"/>
</dbReference>
<dbReference type="PANTHER" id="PTHR23505:SF79">
    <property type="entry name" value="PROTEIN SPINSTER"/>
    <property type="match status" value="1"/>
</dbReference>
<dbReference type="AlphaFoldDB" id="X1LJF0"/>
<dbReference type="PROSITE" id="PS50850">
    <property type="entry name" value="MFS"/>
    <property type="match status" value="1"/>
</dbReference>
<dbReference type="Pfam" id="PF07690">
    <property type="entry name" value="MFS_1"/>
    <property type="match status" value="1"/>
</dbReference>
<evidence type="ECO:0000256" key="4">
    <source>
        <dbReference type="ARBA" id="ARBA00022989"/>
    </source>
</evidence>
<feature type="non-terminal residue" evidence="8">
    <location>
        <position position="1"/>
    </location>
</feature>
<evidence type="ECO:0000256" key="1">
    <source>
        <dbReference type="ARBA" id="ARBA00004141"/>
    </source>
</evidence>
<dbReference type="InterPro" id="IPR036259">
    <property type="entry name" value="MFS_trans_sf"/>
</dbReference>
<feature type="transmembrane region" description="Helical" evidence="6">
    <location>
        <begin position="55"/>
        <end position="74"/>
    </location>
</feature>
<feature type="domain" description="Major facilitator superfamily (MFS) profile" evidence="7">
    <location>
        <begin position="1"/>
        <end position="276"/>
    </location>
</feature>
<dbReference type="Gene3D" id="1.20.1250.20">
    <property type="entry name" value="MFS general substrate transporter like domains"/>
    <property type="match status" value="1"/>
</dbReference>
<keyword evidence="3 6" id="KW-0812">Transmembrane</keyword>
<dbReference type="InterPro" id="IPR020846">
    <property type="entry name" value="MFS_dom"/>
</dbReference>